<feature type="region of interest" description="Disordered" evidence="1">
    <location>
        <begin position="139"/>
        <end position="162"/>
    </location>
</feature>
<name>A0ABD2M0V0_9BILA</name>
<protein>
    <submittedName>
        <fullName evidence="2">Uncharacterized protein</fullName>
    </submittedName>
</protein>
<evidence type="ECO:0000313" key="2">
    <source>
        <dbReference type="EMBL" id="KAL3121125.1"/>
    </source>
</evidence>
<gene>
    <name evidence="2" type="ORF">niasHT_005385</name>
</gene>
<reference evidence="2 3" key="1">
    <citation type="submission" date="2024-10" db="EMBL/GenBank/DDBJ databases">
        <authorList>
            <person name="Kim D."/>
        </authorList>
    </citation>
    <scope>NUCLEOTIDE SEQUENCE [LARGE SCALE GENOMIC DNA]</scope>
    <source>
        <strain evidence="2">BH-2024</strain>
    </source>
</reference>
<organism evidence="2 3">
    <name type="scientific">Heterodera trifolii</name>
    <dbReference type="NCBI Taxonomy" id="157864"/>
    <lineage>
        <taxon>Eukaryota</taxon>
        <taxon>Metazoa</taxon>
        <taxon>Ecdysozoa</taxon>
        <taxon>Nematoda</taxon>
        <taxon>Chromadorea</taxon>
        <taxon>Rhabditida</taxon>
        <taxon>Tylenchina</taxon>
        <taxon>Tylenchomorpha</taxon>
        <taxon>Tylenchoidea</taxon>
        <taxon>Heteroderidae</taxon>
        <taxon>Heteroderinae</taxon>
        <taxon>Heterodera</taxon>
    </lineage>
</organism>
<evidence type="ECO:0000256" key="1">
    <source>
        <dbReference type="SAM" id="MobiDB-lite"/>
    </source>
</evidence>
<accession>A0ABD2M0V0</accession>
<proteinExistence type="predicted"/>
<dbReference type="Proteomes" id="UP001620626">
    <property type="component" value="Unassembled WGS sequence"/>
</dbReference>
<dbReference type="EMBL" id="JBICBT010000200">
    <property type="protein sequence ID" value="KAL3121125.1"/>
    <property type="molecule type" value="Genomic_DNA"/>
</dbReference>
<keyword evidence="3" id="KW-1185">Reference proteome</keyword>
<evidence type="ECO:0000313" key="3">
    <source>
        <dbReference type="Proteomes" id="UP001620626"/>
    </source>
</evidence>
<dbReference type="AlphaFoldDB" id="A0ABD2M0V0"/>
<sequence>MHLNPFDIGNVDKLNIAQKLEWRRRSVQLVLVTPAEDNKNDHLKLPAPRRQSLGGKCRGGSLRLKMPGVPCPPLAISPSSAPFLPLIVPKTSPPLCATSPVHLSSPSARADDTGDCGRLLRRRSAFSFASPQLPPLFLSKRESKKRNTKGEANGAGEESVSGVTSMVSSCNSRRELVPQSPLIKVKDDEPPQSNQLPTAEVISDEEGTIANSFCAFARAQQKLAEHRAQLDRKLDVVSCHRMAVEMIDQLLDSLERKCHSPQSDEEKGAAKEGKSELTIAEVQKDFFPFIYAKAEQLLIDRRIMANSFTRKLSDKK</sequence>
<comment type="caution">
    <text evidence="2">The sequence shown here is derived from an EMBL/GenBank/DDBJ whole genome shotgun (WGS) entry which is preliminary data.</text>
</comment>